<dbReference type="KEGG" id="tng:GSTEN00023512G001"/>
<keyword evidence="3 7" id="KW-0812">Transmembrane</keyword>
<evidence type="ECO:0000313" key="10">
    <source>
        <dbReference type="EMBL" id="CAG03929.1"/>
    </source>
</evidence>
<dbReference type="AlphaFoldDB" id="Q4S603"/>
<evidence type="ECO:0000256" key="2">
    <source>
        <dbReference type="ARBA" id="ARBA00006476"/>
    </source>
</evidence>
<keyword evidence="5 7" id="KW-0472">Membrane</keyword>
<feature type="non-terminal residue" evidence="10">
    <location>
        <position position="336"/>
    </location>
</feature>
<feature type="transmembrane region" description="Helical" evidence="8">
    <location>
        <begin position="99"/>
        <end position="122"/>
    </location>
</feature>
<dbReference type="PROSITE" id="PS51225">
    <property type="entry name" value="MARVEL"/>
    <property type="match status" value="1"/>
</dbReference>
<feature type="transmembrane region" description="Helical" evidence="8">
    <location>
        <begin position="134"/>
        <end position="155"/>
    </location>
</feature>
<reference evidence="10" key="1">
    <citation type="journal article" date="2004" name="Nature">
        <title>Genome duplication in the teleost fish Tetraodon nigroviridis reveals the early vertebrate proto-karyotype.</title>
        <authorList>
            <person name="Jaillon O."/>
            <person name="Aury J.-M."/>
            <person name="Brunet F."/>
            <person name="Petit J.-L."/>
            <person name="Stange-Thomann N."/>
            <person name="Mauceli E."/>
            <person name="Bouneau L."/>
            <person name="Fischer C."/>
            <person name="Ozouf-Costaz C."/>
            <person name="Bernot A."/>
            <person name="Nicaud S."/>
            <person name="Jaffe D."/>
            <person name="Fisher S."/>
            <person name="Lutfalla G."/>
            <person name="Dossat C."/>
            <person name="Segurens B."/>
            <person name="Dasilva C."/>
            <person name="Salanoubat M."/>
            <person name="Levy M."/>
            <person name="Boudet N."/>
            <person name="Castellano S."/>
            <person name="Anthouard V."/>
            <person name="Jubin C."/>
            <person name="Castelli V."/>
            <person name="Katinka M."/>
            <person name="Vacherie B."/>
            <person name="Biemont C."/>
            <person name="Skalli Z."/>
            <person name="Cattolico L."/>
            <person name="Poulain J."/>
            <person name="De Berardinis V."/>
            <person name="Cruaud C."/>
            <person name="Duprat S."/>
            <person name="Brottier P."/>
            <person name="Coutanceau J.-P."/>
            <person name="Gouzy J."/>
            <person name="Parra G."/>
            <person name="Lardier G."/>
            <person name="Chapple C."/>
            <person name="McKernan K.J."/>
            <person name="McEwan P."/>
            <person name="Bosak S."/>
            <person name="Kellis M."/>
            <person name="Volff J.-N."/>
            <person name="Guigo R."/>
            <person name="Zody M.C."/>
            <person name="Mesirov J."/>
            <person name="Lindblad-Toh K."/>
            <person name="Birren B."/>
            <person name="Nusbaum C."/>
            <person name="Kahn D."/>
            <person name="Robinson-Rechavi M."/>
            <person name="Laudet V."/>
            <person name="Schachter V."/>
            <person name="Quetier F."/>
            <person name="Saurin W."/>
            <person name="Scarpelli C."/>
            <person name="Wincker P."/>
            <person name="Lander E.S."/>
            <person name="Weissenbach J."/>
            <person name="Roest Crollius H."/>
        </authorList>
    </citation>
    <scope>NUCLEOTIDE SEQUENCE [LARGE SCALE GENOMIC DNA]</scope>
</reference>
<dbReference type="PANTHER" id="PTHR10306">
    <property type="entry name" value="SYNAPTOPHYSIN"/>
    <property type="match status" value="1"/>
</dbReference>
<accession>Q4S603</accession>
<evidence type="ECO:0000256" key="1">
    <source>
        <dbReference type="ARBA" id="ARBA00004141"/>
    </source>
</evidence>
<dbReference type="EMBL" id="CAAE01014729">
    <property type="protein sequence ID" value="CAG03929.1"/>
    <property type="molecule type" value="Genomic_DNA"/>
</dbReference>
<dbReference type="PRINTS" id="PR00220">
    <property type="entry name" value="SYNAPTOPHYSN"/>
</dbReference>
<keyword evidence="4 8" id="KW-1133">Transmembrane helix</keyword>
<dbReference type="InterPro" id="IPR008253">
    <property type="entry name" value="Marvel"/>
</dbReference>
<reference evidence="10" key="2">
    <citation type="submission" date="2004-02" db="EMBL/GenBank/DDBJ databases">
        <authorList>
            <consortium name="Genoscope"/>
            <consortium name="Whitehead Institute Centre for Genome Research"/>
        </authorList>
    </citation>
    <scope>NUCLEOTIDE SEQUENCE</scope>
</reference>
<sequence>VCPQLVAQGQFTIIKQPLGFIKVLQWIFAIFAFSTCGSYSGMFKMSVECKNRSDSDLGIEVEFEYPFRLHQVYFDAPTCKGENRERFFLVGDYSSSAEFFVTIGVFSFLYSMAALSAYCFVLEKYRENNKGPQIDFVVTAVFAFMWLVSSCAWAKGLSDVKTATDPERVVDLLPACREVENRCREVYEPKVSGLNTSVVAFRLLVPEPTGVRCRPRSFRIHQRDPVDREPLVRLQGDRLDGCLRRNLRAVAGKAGGPQRLRPAGPLRRVPGRLPAGVRRAGRLRGGRGLQPGLRAAAHLLLQPDVNQTRLKEGDHRRAAFLRIDPPSLVVSCFLTW</sequence>
<comment type="similarity">
    <text evidence="2">Belongs to the synaptophysin/synaptobrevin family.</text>
</comment>
<evidence type="ECO:0000256" key="3">
    <source>
        <dbReference type="ARBA" id="ARBA00022692"/>
    </source>
</evidence>
<dbReference type="OrthoDB" id="10006326at2759"/>
<evidence type="ECO:0000256" key="6">
    <source>
        <dbReference type="ARBA" id="ARBA00023180"/>
    </source>
</evidence>
<keyword evidence="6" id="KW-0325">Glycoprotein</keyword>
<dbReference type="GO" id="GO:0048786">
    <property type="term" value="C:presynaptic active zone"/>
    <property type="evidence" value="ECO:0007669"/>
    <property type="project" value="TreeGrafter"/>
</dbReference>
<dbReference type="InterPro" id="IPR001285">
    <property type="entry name" value="Synaptophysin/porin"/>
</dbReference>
<organism evidence="10">
    <name type="scientific">Tetraodon nigroviridis</name>
    <name type="common">Spotted green pufferfish</name>
    <name type="synonym">Chelonodon nigroviridis</name>
    <dbReference type="NCBI Taxonomy" id="99883"/>
    <lineage>
        <taxon>Eukaryota</taxon>
        <taxon>Metazoa</taxon>
        <taxon>Chordata</taxon>
        <taxon>Craniata</taxon>
        <taxon>Vertebrata</taxon>
        <taxon>Euteleostomi</taxon>
        <taxon>Actinopterygii</taxon>
        <taxon>Neopterygii</taxon>
        <taxon>Teleostei</taxon>
        <taxon>Neoteleostei</taxon>
        <taxon>Acanthomorphata</taxon>
        <taxon>Eupercaria</taxon>
        <taxon>Tetraodontiformes</taxon>
        <taxon>Tetradontoidea</taxon>
        <taxon>Tetraodontidae</taxon>
        <taxon>Tetraodon</taxon>
    </lineage>
</organism>
<comment type="subcellular location">
    <subcellularLocation>
        <location evidence="1">Membrane</location>
        <topology evidence="1">Multi-pass membrane protein</topology>
    </subcellularLocation>
</comment>
<feature type="domain" description="MARVEL" evidence="9">
    <location>
        <begin position="13"/>
        <end position="216"/>
    </location>
</feature>
<protein>
    <submittedName>
        <fullName evidence="10">(spotted green pufferfish) hypothetical protein</fullName>
    </submittedName>
</protein>
<evidence type="ECO:0000259" key="9">
    <source>
        <dbReference type="PROSITE" id="PS51225"/>
    </source>
</evidence>
<evidence type="ECO:0000256" key="5">
    <source>
        <dbReference type="ARBA" id="ARBA00023136"/>
    </source>
</evidence>
<dbReference type="Pfam" id="PF01284">
    <property type="entry name" value="MARVEL"/>
    <property type="match status" value="1"/>
</dbReference>
<proteinExistence type="inferred from homology"/>
<dbReference type="GO" id="GO:0030672">
    <property type="term" value="C:synaptic vesicle membrane"/>
    <property type="evidence" value="ECO:0007669"/>
    <property type="project" value="TreeGrafter"/>
</dbReference>
<dbReference type="PANTHER" id="PTHR10306:SF32">
    <property type="entry name" value="SYNAPTOPHYSIN B"/>
    <property type="match status" value="1"/>
</dbReference>
<comment type="caution">
    <text evidence="10">The sequence shown here is derived from an EMBL/GenBank/DDBJ whole genome shotgun (WGS) entry which is preliminary data.</text>
</comment>
<evidence type="ECO:0000256" key="8">
    <source>
        <dbReference type="SAM" id="Phobius"/>
    </source>
</evidence>
<evidence type="ECO:0000256" key="7">
    <source>
        <dbReference type="PROSITE-ProRule" id="PRU00581"/>
    </source>
</evidence>
<name>Q4S603_TETNG</name>
<gene>
    <name evidence="10" type="ORF">GSTENG00023512001</name>
</gene>
<evidence type="ECO:0000256" key="4">
    <source>
        <dbReference type="ARBA" id="ARBA00022989"/>
    </source>
</evidence>
<feature type="transmembrane region" description="Helical" evidence="8">
    <location>
        <begin position="23"/>
        <end position="42"/>
    </location>
</feature>